<proteinExistence type="predicted"/>
<dbReference type="AlphaFoldDB" id="A0A1M4PRD5"/>
<dbReference type="Proteomes" id="UP000245423">
    <property type="component" value="Chromosome 1"/>
</dbReference>
<accession>A0A1M4PRD5</accession>
<sequence length="47" mass="5684">MNMIFLFKYEFDKFILLLDNLGMGDYVDTSLGKDLDLRKVDYWIFII</sequence>
<protein>
    <submittedName>
        <fullName evidence="1">Uncharacterized protein</fullName>
    </submittedName>
</protein>
<name>A0A1M4PRD5_9FIRM</name>
<keyword evidence="2" id="KW-1185">Reference proteome</keyword>
<evidence type="ECO:0000313" key="2">
    <source>
        <dbReference type="Proteomes" id="UP000245423"/>
    </source>
</evidence>
<organism evidence="1 2">
    <name type="scientific">[Clostridium] ultunense Esp</name>
    <dbReference type="NCBI Taxonomy" id="1288971"/>
    <lineage>
        <taxon>Bacteria</taxon>
        <taxon>Bacillati</taxon>
        <taxon>Bacillota</taxon>
        <taxon>Tissierellia</taxon>
        <taxon>Tissierellales</taxon>
        <taxon>Tepidimicrobiaceae</taxon>
        <taxon>Schnuerera</taxon>
    </lineage>
</organism>
<dbReference type="EMBL" id="LT669839">
    <property type="protein sequence ID" value="SHD78065.1"/>
    <property type="molecule type" value="Genomic_DNA"/>
</dbReference>
<evidence type="ECO:0000313" key="1">
    <source>
        <dbReference type="EMBL" id="SHD78065.1"/>
    </source>
</evidence>
<reference evidence="1 2" key="1">
    <citation type="submission" date="2016-11" db="EMBL/GenBank/DDBJ databases">
        <authorList>
            <person name="Manzoor S."/>
        </authorList>
    </citation>
    <scope>NUCLEOTIDE SEQUENCE [LARGE SCALE GENOMIC DNA]</scope>
    <source>
        <strain evidence="1">Clostridium ultunense strain Esp</strain>
    </source>
</reference>
<gene>
    <name evidence="1" type="ORF">CUESP1_2729</name>
</gene>